<dbReference type="PROSITE" id="PS51257">
    <property type="entry name" value="PROKAR_LIPOPROTEIN"/>
    <property type="match status" value="1"/>
</dbReference>
<organism evidence="1 2">
    <name type="scientific">Mucilaginibacter conchicola</name>
    <dbReference type="NCBI Taxonomy" id="2303333"/>
    <lineage>
        <taxon>Bacteria</taxon>
        <taxon>Pseudomonadati</taxon>
        <taxon>Bacteroidota</taxon>
        <taxon>Sphingobacteriia</taxon>
        <taxon>Sphingobacteriales</taxon>
        <taxon>Sphingobacteriaceae</taxon>
        <taxon>Mucilaginibacter</taxon>
    </lineage>
</organism>
<dbReference type="RefSeq" id="WP_117391782.1">
    <property type="nucleotide sequence ID" value="NZ_QWDC01000002.1"/>
</dbReference>
<keyword evidence="2" id="KW-1185">Reference proteome</keyword>
<dbReference type="OrthoDB" id="798656at2"/>
<sequence>MKTFALVFVHVTGAVVLGMSACHTNPKTDKRLIGTWKSEDSTITLKITDKQFTMEDGASPIPEDYFMKADTIFTSFEGNQPYTKFVIKKLDERNLSLVMPEDSVAVEFTK</sequence>
<evidence type="ECO:0000313" key="1">
    <source>
        <dbReference type="EMBL" id="RFZ92071.1"/>
    </source>
</evidence>
<reference evidence="1 2" key="1">
    <citation type="submission" date="2018-08" db="EMBL/GenBank/DDBJ databases">
        <title>Mucilaginibacter sp. MYSH2.</title>
        <authorList>
            <person name="Seo T."/>
        </authorList>
    </citation>
    <scope>NUCLEOTIDE SEQUENCE [LARGE SCALE GENOMIC DNA]</scope>
    <source>
        <strain evidence="1 2">MYSH2</strain>
    </source>
</reference>
<dbReference type="EMBL" id="QWDC01000002">
    <property type="protein sequence ID" value="RFZ92071.1"/>
    <property type="molecule type" value="Genomic_DNA"/>
</dbReference>
<comment type="caution">
    <text evidence="1">The sequence shown here is derived from an EMBL/GenBank/DDBJ whole genome shotgun (WGS) entry which is preliminary data.</text>
</comment>
<accession>A0A372NT45</accession>
<evidence type="ECO:0000313" key="2">
    <source>
        <dbReference type="Proteomes" id="UP000264217"/>
    </source>
</evidence>
<proteinExistence type="predicted"/>
<dbReference type="Proteomes" id="UP000264217">
    <property type="component" value="Unassembled WGS sequence"/>
</dbReference>
<dbReference type="AlphaFoldDB" id="A0A372NT45"/>
<name>A0A372NT45_9SPHI</name>
<evidence type="ECO:0008006" key="3">
    <source>
        <dbReference type="Google" id="ProtNLM"/>
    </source>
</evidence>
<protein>
    <recommendedName>
        <fullName evidence="3">DUF5640 domain-containing protein</fullName>
    </recommendedName>
</protein>
<gene>
    <name evidence="1" type="ORF">D0C36_11530</name>
</gene>